<dbReference type="Proteomes" id="UP000245618">
    <property type="component" value="Unassembled WGS sequence"/>
</dbReference>
<dbReference type="AlphaFoldDB" id="A0A2U1K1E3"/>
<accession>A0A2U1K1E3</accession>
<gene>
    <name evidence="1" type="ORF">DB891_03920</name>
</gene>
<organism evidence="1 2">
    <name type="scientific">Flavobacterium laiguense</name>
    <dbReference type="NCBI Taxonomy" id="2169409"/>
    <lineage>
        <taxon>Bacteria</taxon>
        <taxon>Pseudomonadati</taxon>
        <taxon>Bacteroidota</taxon>
        <taxon>Flavobacteriia</taxon>
        <taxon>Flavobacteriales</taxon>
        <taxon>Flavobacteriaceae</taxon>
        <taxon>Flavobacterium</taxon>
    </lineage>
</organism>
<evidence type="ECO:0008006" key="3">
    <source>
        <dbReference type="Google" id="ProtNLM"/>
    </source>
</evidence>
<proteinExistence type="predicted"/>
<name>A0A2U1K1E3_9FLAO</name>
<dbReference type="OrthoDB" id="9765957at2"/>
<reference evidence="1 2" key="1">
    <citation type="submission" date="2018-04" db="EMBL/GenBank/DDBJ databases">
        <title>Flavobacterium sp. nov., isolated from glacier ice.</title>
        <authorList>
            <person name="Liu Q."/>
            <person name="Xin Y.-H."/>
        </authorList>
    </citation>
    <scope>NUCLEOTIDE SEQUENCE [LARGE SCALE GENOMIC DNA]</scope>
    <source>
        <strain evidence="1 2">LB2P30</strain>
    </source>
</reference>
<dbReference type="RefSeq" id="WP_116760802.1">
    <property type="nucleotide sequence ID" value="NZ_QCZH01000002.1"/>
</dbReference>
<dbReference type="EMBL" id="QCZH01000002">
    <property type="protein sequence ID" value="PWA10989.1"/>
    <property type="molecule type" value="Genomic_DNA"/>
</dbReference>
<protein>
    <recommendedName>
        <fullName evidence="3">Phage tail protein</fullName>
    </recommendedName>
</protein>
<sequence length="163" mass="16942">MTTIQRIIALATAIGTDIKGLTTKQGDLTGLSTTAKSNLVLAINEIFGLVGGNSSIDDVAGDGITNKTWSANKIFDTIEAAKVAIKNELTNGAATALDTLSELATALGNDPNFASTIATGLSQRVRFDSVQTLTVAEKLQACSNIGIGDPDYNFITDYNTAKA</sequence>
<evidence type="ECO:0000313" key="2">
    <source>
        <dbReference type="Proteomes" id="UP000245618"/>
    </source>
</evidence>
<evidence type="ECO:0000313" key="1">
    <source>
        <dbReference type="EMBL" id="PWA10989.1"/>
    </source>
</evidence>
<keyword evidence="2" id="KW-1185">Reference proteome</keyword>
<comment type="caution">
    <text evidence="1">The sequence shown here is derived from an EMBL/GenBank/DDBJ whole genome shotgun (WGS) entry which is preliminary data.</text>
</comment>